<dbReference type="GO" id="GO:0003700">
    <property type="term" value="F:DNA-binding transcription factor activity"/>
    <property type="evidence" value="ECO:0007669"/>
    <property type="project" value="InterPro"/>
</dbReference>
<gene>
    <name evidence="2" type="ORF">CEE55_01610</name>
</gene>
<dbReference type="SUPFAM" id="SSF54060">
    <property type="entry name" value="His-Me finger endonucleases"/>
    <property type="match status" value="1"/>
</dbReference>
<feature type="domain" description="HNH nuclease" evidence="1">
    <location>
        <begin position="57"/>
        <end position="101"/>
    </location>
</feature>
<dbReference type="Gene3D" id="3.30.730.10">
    <property type="entry name" value="AP2/ERF domain"/>
    <property type="match status" value="1"/>
</dbReference>
<proteinExistence type="predicted"/>
<evidence type="ECO:0000259" key="1">
    <source>
        <dbReference type="Pfam" id="PF13392"/>
    </source>
</evidence>
<dbReference type="EMBL" id="NIXP01000006">
    <property type="protein sequence ID" value="OWR35520.1"/>
    <property type="molecule type" value="Genomic_DNA"/>
</dbReference>
<dbReference type="GO" id="GO:0003677">
    <property type="term" value="F:DNA binding"/>
    <property type="evidence" value="ECO:0007669"/>
    <property type="project" value="InterPro"/>
</dbReference>
<dbReference type="InterPro" id="IPR016177">
    <property type="entry name" value="DNA-bd_dom_sf"/>
</dbReference>
<accession>A0A246L3E1</accession>
<dbReference type="Pfam" id="PF13392">
    <property type="entry name" value="HNH_3"/>
    <property type="match status" value="1"/>
</dbReference>
<evidence type="ECO:0000313" key="2">
    <source>
        <dbReference type="EMBL" id="OWR35520.1"/>
    </source>
</evidence>
<evidence type="ECO:0000313" key="3">
    <source>
        <dbReference type="Proteomes" id="UP000197904"/>
    </source>
</evidence>
<dbReference type="RefSeq" id="WP_088475811.1">
    <property type="nucleotide sequence ID" value="NZ_NIXP01000006.1"/>
</dbReference>
<organism evidence="2 3">
    <name type="scientific">Stenotrophomonas pavanii</name>
    <dbReference type="NCBI Taxonomy" id="487698"/>
    <lineage>
        <taxon>Bacteria</taxon>
        <taxon>Pseudomonadati</taxon>
        <taxon>Pseudomonadota</taxon>
        <taxon>Gammaproteobacteria</taxon>
        <taxon>Lysobacterales</taxon>
        <taxon>Lysobacteraceae</taxon>
        <taxon>Stenotrophomonas</taxon>
    </lineage>
</organism>
<dbReference type="InterPro" id="IPR003615">
    <property type="entry name" value="HNH_nuc"/>
</dbReference>
<comment type="caution">
    <text evidence="2">The sequence shown here is derived from an EMBL/GenBank/DDBJ whole genome shotgun (WGS) entry which is preliminary data.</text>
</comment>
<dbReference type="Proteomes" id="UP000197904">
    <property type="component" value="Unassembled WGS sequence"/>
</dbReference>
<dbReference type="SUPFAM" id="SSF54171">
    <property type="entry name" value="DNA-binding domain"/>
    <property type="match status" value="1"/>
</dbReference>
<dbReference type="AlphaFoldDB" id="A0A246L3E1"/>
<protein>
    <submittedName>
        <fullName evidence="2">Fis family transcriptional regulator</fullName>
    </submittedName>
</protein>
<name>A0A246L3E1_9GAMM</name>
<dbReference type="InterPro" id="IPR036955">
    <property type="entry name" value="AP2/ERF_dom_sf"/>
</dbReference>
<sequence>MNKVPMARLRELLRLDADTGLLHWLVGRPNGSKAGDVAGGQDRNRYVRLEVDQVKLAAHRVAWALHTGYWPPDGMQIDHINGIKTDNRPANLRLANNSENQCSAKSRPGRSGLRGVDWSIQMGRWRAKIMKGKRTIHLGYFHDKNEAHAAYCQAAAEIHGPFRNTESRKADSQAVGNGK</sequence>
<reference evidence="2 3" key="1">
    <citation type="submission" date="2017-06" db="EMBL/GenBank/DDBJ databases">
        <authorList>
            <person name="Kim H.J."/>
            <person name="Triplett B.A."/>
        </authorList>
    </citation>
    <scope>NUCLEOTIDE SEQUENCE [LARGE SCALE GENOMIC DNA]</scope>
    <source>
        <strain evidence="2 3">S18795</strain>
    </source>
</reference>
<dbReference type="Gene3D" id="3.90.75.20">
    <property type="match status" value="1"/>
</dbReference>
<dbReference type="InterPro" id="IPR044925">
    <property type="entry name" value="His-Me_finger_sf"/>
</dbReference>